<dbReference type="GO" id="GO:0016811">
    <property type="term" value="F:hydrolase activity, acting on carbon-nitrogen (but not peptide) bonds, in linear amides"/>
    <property type="evidence" value="ECO:0007669"/>
    <property type="project" value="InterPro"/>
</dbReference>
<evidence type="ECO:0000256" key="1">
    <source>
        <dbReference type="ARBA" id="ARBA00006586"/>
    </source>
</evidence>
<organism evidence="4">
    <name type="scientific">marine sediment metagenome</name>
    <dbReference type="NCBI Taxonomy" id="412755"/>
    <lineage>
        <taxon>unclassified sequences</taxon>
        <taxon>metagenomes</taxon>
        <taxon>ecological metagenomes</taxon>
    </lineage>
</organism>
<accession>A0A0F9TB96</accession>
<keyword evidence="2" id="KW-0378">Hydrolase</keyword>
<dbReference type="PANTHER" id="PTHR34218">
    <property type="entry name" value="PEPTIDASE S45 PENICILLIN AMIDASE"/>
    <property type="match status" value="1"/>
</dbReference>
<name>A0A0F9TB96_9ZZZZ</name>
<dbReference type="Gene3D" id="1.10.1400.10">
    <property type="match status" value="1"/>
</dbReference>
<dbReference type="SUPFAM" id="SSF56235">
    <property type="entry name" value="N-terminal nucleophile aminohydrolases (Ntn hydrolases)"/>
    <property type="match status" value="1"/>
</dbReference>
<dbReference type="AlphaFoldDB" id="A0A0F9TB96"/>
<dbReference type="PIRSF" id="PIRSF001227">
    <property type="entry name" value="Pen_acylase"/>
    <property type="match status" value="1"/>
</dbReference>
<dbReference type="InterPro" id="IPR029055">
    <property type="entry name" value="Ntn_hydrolases_N"/>
</dbReference>
<evidence type="ECO:0000256" key="2">
    <source>
        <dbReference type="ARBA" id="ARBA00022801"/>
    </source>
</evidence>
<dbReference type="GO" id="GO:0017000">
    <property type="term" value="P:antibiotic biosynthetic process"/>
    <property type="evidence" value="ECO:0007669"/>
    <property type="project" value="InterPro"/>
</dbReference>
<dbReference type="CDD" id="cd03747">
    <property type="entry name" value="Ntn_PGA_like"/>
    <property type="match status" value="1"/>
</dbReference>
<dbReference type="InterPro" id="IPR002692">
    <property type="entry name" value="S45"/>
</dbReference>
<reference evidence="4" key="1">
    <citation type="journal article" date="2015" name="Nature">
        <title>Complex archaea that bridge the gap between prokaryotes and eukaryotes.</title>
        <authorList>
            <person name="Spang A."/>
            <person name="Saw J.H."/>
            <person name="Jorgensen S.L."/>
            <person name="Zaremba-Niedzwiedzka K."/>
            <person name="Martijn J."/>
            <person name="Lind A.E."/>
            <person name="van Eijk R."/>
            <person name="Schleper C."/>
            <person name="Guy L."/>
            <person name="Ettema T.J."/>
        </authorList>
    </citation>
    <scope>NUCLEOTIDE SEQUENCE</scope>
</reference>
<evidence type="ECO:0008006" key="5">
    <source>
        <dbReference type="Google" id="ProtNLM"/>
    </source>
</evidence>
<dbReference type="PANTHER" id="PTHR34218:SF4">
    <property type="entry name" value="ACYL-HOMOSERINE LACTONE ACYLASE QUIP"/>
    <property type="match status" value="1"/>
</dbReference>
<dbReference type="EMBL" id="LAZR01000366">
    <property type="protein sequence ID" value="KKN72237.1"/>
    <property type="molecule type" value="Genomic_DNA"/>
</dbReference>
<comment type="similarity">
    <text evidence="1">Belongs to the peptidase S45 family.</text>
</comment>
<dbReference type="InterPro" id="IPR043147">
    <property type="entry name" value="Penicillin_amidase_A-knob"/>
</dbReference>
<dbReference type="Gene3D" id="1.10.439.10">
    <property type="entry name" value="Penicillin Amidohydrolase, domain 1"/>
    <property type="match status" value="1"/>
</dbReference>
<dbReference type="InterPro" id="IPR043146">
    <property type="entry name" value="Penicillin_amidase_N_B-knob"/>
</dbReference>
<dbReference type="InterPro" id="IPR014395">
    <property type="entry name" value="Pen/GL7ACA/AHL_acylase"/>
</dbReference>
<dbReference type="Pfam" id="PF01804">
    <property type="entry name" value="Penicil_amidase"/>
    <property type="match status" value="1"/>
</dbReference>
<dbReference type="InterPro" id="IPR023343">
    <property type="entry name" value="Penicillin_amidase_dom1"/>
</dbReference>
<comment type="caution">
    <text evidence="4">The sequence shown here is derived from an EMBL/GenBank/DDBJ whole genome shotgun (WGS) entry which is preliminary data.</text>
</comment>
<evidence type="ECO:0000313" key="4">
    <source>
        <dbReference type="EMBL" id="KKN72237.1"/>
    </source>
</evidence>
<dbReference type="Gene3D" id="3.60.20.10">
    <property type="entry name" value="Glutamine Phosphoribosylpyrophosphate, subunit 1, domain 1"/>
    <property type="match status" value="1"/>
</dbReference>
<dbReference type="Gene3D" id="2.30.120.10">
    <property type="match status" value="1"/>
</dbReference>
<gene>
    <name evidence="4" type="ORF">LCGC14_0412910</name>
</gene>
<proteinExistence type="inferred from homology"/>
<evidence type="ECO:0000256" key="3">
    <source>
        <dbReference type="ARBA" id="ARBA00023145"/>
    </source>
</evidence>
<protein>
    <recommendedName>
        <fullName evidence="5">Penicillin acylase family protein</fullName>
    </recommendedName>
</protein>
<sequence>MENVKISVEDLLKIAKDAFPPTEGSEVLEGAKEEIEILWDKWGIPHIFAKSINDAYFAQGYLHARHRLFQIEQFRRLITGELSEIIGDEFLNSDKHYKTIGMHRISRSCVERLEKDPNNEQLRMLESYVKGVNEGIKKARENPPVEFAVLDLKIQDWRIEDSLKIMCLIDWGLSGNYPLELLREQIVSKVGLELADKIIPLYSGAKLEKPVGSNGWAVSPSKSTTGAVLFANDPHLPLMLPAIWFLVHINCPELNSIGSSFPGLPSVILGHNEKIAWGCTNVGADTIDLFRLELNPENPNQYRFDGHWLDFEIIEDPITIRDQTDPIPFKVLMTKYGPVIEYFEINREVKKLDLPGKFALRWVSHEGNLEDSLDGFLKINNASNWAEFREGTSLMTVNPQNFVYGDVEGNIGLQHGGRIPIRKFGDGAMITPGTGEKYNWKGLAPFEKLLSIYNPPDNFVYTANYNENKAPNGVLISQDSNGFYRQKRLKNLLQSKNKISQQDFKDFQNDLYSEEAREYLPLLLKSTKFIDINPEIMAYLENWDFKLTKNSIGGTLYKIWLYKTIKKILIPLIGKDLVEPYLASSPFDLKRLLKLYDTKRKDLENLLNETLKMTIKFLSEKLSSDFTKWKWGEIHKTTLTHPFSSVSEEAKVLNIGPFKTGGDPNTLCNGYYIPTNDFQVFAGPSYRQIHDLTDWDNSLVALPGGQSGLPFHKHYRDLMKLWVRGKYIPFLFTREAISKNLEGIFKIIPK</sequence>
<keyword evidence="3" id="KW-0865">Zymogen</keyword>